<evidence type="ECO:0000313" key="4">
    <source>
        <dbReference type="Proteomes" id="UP001498476"/>
    </source>
</evidence>
<dbReference type="Proteomes" id="UP001498476">
    <property type="component" value="Unassembled WGS sequence"/>
</dbReference>
<gene>
    <name evidence="3" type="ORF">QQX98_001172</name>
</gene>
<evidence type="ECO:0000256" key="1">
    <source>
        <dbReference type="SAM" id="Coils"/>
    </source>
</evidence>
<organism evidence="3 4">
    <name type="scientific">Neonectria punicea</name>
    <dbReference type="NCBI Taxonomy" id="979145"/>
    <lineage>
        <taxon>Eukaryota</taxon>
        <taxon>Fungi</taxon>
        <taxon>Dikarya</taxon>
        <taxon>Ascomycota</taxon>
        <taxon>Pezizomycotina</taxon>
        <taxon>Sordariomycetes</taxon>
        <taxon>Hypocreomycetidae</taxon>
        <taxon>Hypocreales</taxon>
        <taxon>Nectriaceae</taxon>
        <taxon>Neonectria</taxon>
    </lineage>
</organism>
<feature type="compositionally biased region" description="Basic and acidic residues" evidence="2">
    <location>
        <begin position="58"/>
        <end position="67"/>
    </location>
</feature>
<evidence type="ECO:0000313" key="3">
    <source>
        <dbReference type="EMBL" id="KAK7423096.1"/>
    </source>
</evidence>
<protein>
    <submittedName>
        <fullName evidence="3">Uncharacterized protein</fullName>
    </submittedName>
</protein>
<feature type="region of interest" description="Disordered" evidence="2">
    <location>
        <begin position="1"/>
        <end position="68"/>
    </location>
</feature>
<dbReference type="EMBL" id="JAZAVJ010000011">
    <property type="protein sequence ID" value="KAK7423096.1"/>
    <property type="molecule type" value="Genomic_DNA"/>
</dbReference>
<feature type="coiled-coil region" evidence="1">
    <location>
        <begin position="246"/>
        <end position="276"/>
    </location>
</feature>
<reference evidence="3 4" key="1">
    <citation type="journal article" date="2025" name="Microbiol. Resour. Announc.">
        <title>Draft genome sequences for Neonectria magnoliae and Neonectria punicea, canker pathogens of Liriodendron tulipifera and Acer saccharum in West Virginia.</title>
        <authorList>
            <person name="Petronek H.M."/>
            <person name="Kasson M.T."/>
            <person name="Metheny A.M."/>
            <person name="Stauder C.M."/>
            <person name="Lovett B."/>
            <person name="Lynch S.C."/>
            <person name="Garnas J.R."/>
            <person name="Kasson L.R."/>
            <person name="Stajich J.E."/>
        </authorList>
    </citation>
    <scope>NUCLEOTIDE SEQUENCE [LARGE SCALE GENOMIC DNA]</scope>
    <source>
        <strain evidence="3 4">NRRL 64653</strain>
    </source>
</reference>
<comment type="caution">
    <text evidence="3">The sequence shown here is derived from an EMBL/GenBank/DDBJ whole genome shotgun (WGS) entry which is preliminary data.</text>
</comment>
<keyword evidence="4" id="KW-1185">Reference proteome</keyword>
<accession>A0ABR1HQ37</accession>
<proteinExistence type="predicted"/>
<feature type="region of interest" description="Disordered" evidence="2">
    <location>
        <begin position="487"/>
        <end position="507"/>
    </location>
</feature>
<name>A0ABR1HQ37_9HYPO</name>
<sequence>MDPINSPHQSRANTQDSDRPSTPESRLSAHQMAEANNLRQHRLDRREHDSQWWASRHPMPERGDPVRRHLFTSTSNADIIREEAIEAAQKFKTKVTNPETRELEPMGLRLRPSTPPMERAEKARDRLVQQGAAVSDETYKTIFEQATTNSGLYAAMLEYFQGKEEVPVRYVNKLCQCIDRLKMEAAMQFAKKEADCKKLSNDFDEYKKRTAKEKTDLESKVQEEIFDLQSKISKDEGKLKAQDTENANLKETIHHLQLLNDTLQETNSKMESQLEAGDAQSGKIPQDENCKDDMTKVQQQFSHPESGHCPANDRPSESLDTVKDELLSTKAKLVTERRKNDALESFYEAFYKDMQLAKSSWTVFIKTVIKAQKKLSKETCQLIRKMYKDNEDLEGKFLMRYPGSQLSQQKGQLKRNILTKAALAKAQNSLCADLERVMTLKGMLIEHEKKEARRLKRLDIITMGEEQFKKFRGFLEVQDDASSCFSNEAGLEASNGSSTTEEDNERG</sequence>
<feature type="compositionally biased region" description="Polar residues" evidence="2">
    <location>
        <begin position="1"/>
        <end position="15"/>
    </location>
</feature>
<evidence type="ECO:0000256" key="2">
    <source>
        <dbReference type="SAM" id="MobiDB-lite"/>
    </source>
</evidence>
<keyword evidence="1" id="KW-0175">Coiled coil</keyword>